<comment type="caution">
    <text evidence="1">The sequence shown here is derived from an EMBL/GenBank/DDBJ whole genome shotgun (WGS) entry which is preliminary data.</text>
</comment>
<organism evidence="1 2">
    <name type="scientific">Caerostris extrusa</name>
    <name type="common">Bark spider</name>
    <name type="synonym">Caerostris bankana</name>
    <dbReference type="NCBI Taxonomy" id="172846"/>
    <lineage>
        <taxon>Eukaryota</taxon>
        <taxon>Metazoa</taxon>
        <taxon>Ecdysozoa</taxon>
        <taxon>Arthropoda</taxon>
        <taxon>Chelicerata</taxon>
        <taxon>Arachnida</taxon>
        <taxon>Araneae</taxon>
        <taxon>Araneomorphae</taxon>
        <taxon>Entelegynae</taxon>
        <taxon>Araneoidea</taxon>
        <taxon>Araneidae</taxon>
        <taxon>Caerostris</taxon>
    </lineage>
</organism>
<accession>A0AAV4S7V1</accession>
<protein>
    <submittedName>
        <fullName evidence="1">Uncharacterized protein</fullName>
    </submittedName>
</protein>
<reference evidence="1 2" key="1">
    <citation type="submission" date="2021-06" db="EMBL/GenBank/DDBJ databases">
        <title>Caerostris extrusa draft genome.</title>
        <authorList>
            <person name="Kono N."/>
            <person name="Arakawa K."/>
        </authorList>
    </citation>
    <scope>NUCLEOTIDE SEQUENCE [LARGE SCALE GENOMIC DNA]</scope>
</reference>
<dbReference type="AlphaFoldDB" id="A0AAV4S7V1"/>
<evidence type="ECO:0000313" key="1">
    <source>
        <dbReference type="EMBL" id="GIY30079.1"/>
    </source>
</evidence>
<proteinExistence type="predicted"/>
<gene>
    <name evidence="1" type="ORF">CEXT_443541</name>
</gene>
<sequence length="117" mass="12786">MTDTEFKCQARMKLSGPLDVWMSTSNCGDAIECASNNCSYIQKKKTKPVVDDDAGNSNEKETLWNLFKNTSSSKRNSTATSPDSSCQVKSNIFVITLKGLRSMKAMIKGHPITPASS</sequence>
<keyword evidence="2" id="KW-1185">Reference proteome</keyword>
<evidence type="ECO:0000313" key="2">
    <source>
        <dbReference type="Proteomes" id="UP001054945"/>
    </source>
</evidence>
<dbReference type="Proteomes" id="UP001054945">
    <property type="component" value="Unassembled WGS sequence"/>
</dbReference>
<dbReference type="EMBL" id="BPLR01009172">
    <property type="protein sequence ID" value="GIY30079.1"/>
    <property type="molecule type" value="Genomic_DNA"/>
</dbReference>
<name>A0AAV4S7V1_CAEEX</name>